<keyword evidence="2" id="KW-1003">Cell membrane</keyword>
<evidence type="ECO:0000313" key="7">
    <source>
        <dbReference type="EMBL" id="ARD85545.1"/>
    </source>
</evidence>
<dbReference type="GeneID" id="84218325"/>
<keyword evidence="4 6" id="KW-1133">Transmembrane helix</keyword>
<dbReference type="STRING" id="74969.FAD_1705"/>
<dbReference type="EMBL" id="CP015363">
    <property type="protein sequence ID" value="ARD85545.1"/>
    <property type="molecule type" value="Genomic_DNA"/>
</dbReference>
<gene>
    <name evidence="7" type="ORF">FAD_1705</name>
</gene>
<keyword evidence="8" id="KW-1185">Reference proteome</keyword>
<dbReference type="PANTHER" id="PTHR38825">
    <property type="entry name" value="LYSINE EXPORTER PROTEIN (LYSE/YGGA)"/>
    <property type="match status" value="1"/>
</dbReference>
<dbReference type="RefSeq" id="WP_081143039.1">
    <property type="nucleotide sequence ID" value="NZ_CP015363.1"/>
</dbReference>
<evidence type="ECO:0000256" key="3">
    <source>
        <dbReference type="ARBA" id="ARBA00022692"/>
    </source>
</evidence>
<evidence type="ECO:0008006" key="9">
    <source>
        <dbReference type="Google" id="ProtNLM"/>
    </source>
</evidence>
<keyword evidence="5 6" id="KW-0472">Membrane</keyword>
<feature type="transmembrane region" description="Helical" evidence="6">
    <location>
        <begin position="6"/>
        <end position="28"/>
    </location>
</feature>
<evidence type="ECO:0000256" key="5">
    <source>
        <dbReference type="ARBA" id="ARBA00023136"/>
    </source>
</evidence>
<dbReference type="Pfam" id="PF01810">
    <property type="entry name" value="LysE"/>
    <property type="match status" value="1"/>
</dbReference>
<feature type="transmembrane region" description="Helical" evidence="6">
    <location>
        <begin position="164"/>
        <end position="186"/>
    </location>
</feature>
<dbReference type="OrthoDB" id="121309at2157"/>
<dbReference type="GO" id="GO:0006865">
    <property type="term" value="P:amino acid transport"/>
    <property type="evidence" value="ECO:0007669"/>
    <property type="project" value="InterPro"/>
</dbReference>
<comment type="subcellular location">
    <subcellularLocation>
        <location evidence="1">Cell membrane</location>
        <topology evidence="1">Multi-pass membrane protein</topology>
    </subcellularLocation>
</comment>
<dbReference type="InterPro" id="IPR001123">
    <property type="entry name" value="LeuE-type"/>
</dbReference>
<feature type="transmembrane region" description="Helical" evidence="6">
    <location>
        <begin position="99"/>
        <end position="118"/>
    </location>
</feature>
<dbReference type="Proteomes" id="UP000192050">
    <property type="component" value="Chromosome"/>
</dbReference>
<evidence type="ECO:0000256" key="1">
    <source>
        <dbReference type="ARBA" id="ARBA00004651"/>
    </source>
</evidence>
<evidence type="ECO:0000256" key="6">
    <source>
        <dbReference type="SAM" id="Phobius"/>
    </source>
</evidence>
<accession>A0A1V0N625</accession>
<dbReference type="KEGG" id="fai:FAD_1705"/>
<feature type="transmembrane region" description="Helical" evidence="6">
    <location>
        <begin position="130"/>
        <end position="152"/>
    </location>
</feature>
<dbReference type="GO" id="GO:0005886">
    <property type="term" value="C:plasma membrane"/>
    <property type="evidence" value="ECO:0007669"/>
    <property type="project" value="UniProtKB-SubCell"/>
</dbReference>
<evidence type="ECO:0000313" key="8">
    <source>
        <dbReference type="Proteomes" id="UP000192050"/>
    </source>
</evidence>
<organism evidence="7 8">
    <name type="scientific">Ferroplasma acidiphilum</name>
    <dbReference type="NCBI Taxonomy" id="74969"/>
    <lineage>
        <taxon>Archaea</taxon>
        <taxon>Methanobacteriati</taxon>
        <taxon>Thermoplasmatota</taxon>
        <taxon>Thermoplasmata</taxon>
        <taxon>Thermoplasmatales</taxon>
        <taxon>Ferroplasmaceae</taxon>
        <taxon>Ferroplasma</taxon>
    </lineage>
</organism>
<evidence type="ECO:0000256" key="2">
    <source>
        <dbReference type="ARBA" id="ARBA00022475"/>
    </source>
</evidence>
<proteinExistence type="predicted"/>
<evidence type="ECO:0000256" key="4">
    <source>
        <dbReference type="ARBA" id="ARBA00022989"/>
    </source>
</evidence>
<dbReference type="PANTHER" id="PTHR38825:SF2">
    <property type="entry name" value="LYSINE TRANSPORTER LYSE"/>
    <property type="match status" value="1"/>
</dbReference>
<dbReference type="AlphaFoldDB" id="A0A1V0N625"/>
<feature type="transmembrane region" description="Helical" evidence="6">
    <location>
        <begin position="69"/>
        <end position="87"/>
    </location>
</feature>
<reference evidence="7 8" key="1">
    <citation type="submission" date="2011-10" db="EMBL/GenBank/DDBJ databases">
        <title>Metabolic and evolutionary patterns in the extreme acidophile Ferroplasma acidiphilum.</title>
        <authorList>
            <person name="Golyshina O.V."/>
            <person name="Kozyavkin S.A."/>
            <person name="Tatusov R.L."/>
            <person name="Slesarev A.I."/>
            <person name="Golyshin P.N."/>
        </authorList>
    </citation>
    <scope>NUCLEOTIDE SEQUENCE [LARGE SCALE GENOMIC DNA]</scope>
    <source>
        <strain evidence="8">Y</strain>
    </source>
</reference>
<sequence>MFLYDYGLGILLGLSLAGPPGSVNSIIANEALKSPLHGTLVGLGAMTADLTFFAIVFLTNGIISPTILKVIYIIGGIFMLYLGISILRSKMPSKTRKGNYVLGVTMGLTNPFQIIWWFTVGFFLLKELSIFSITGLYSGIVVWTIVFPYVVWRFGTGYEKYIKIVSAAIIFAFAIYILFDGLHLILK</sequence>
<protein>
    <recommendedName>
        <fullName evidence="9">LysE family transporter</fullName>
    </recommendedName>
</protein>
<feature type="transmembrane region" description="Helical" evidence="6">
    <location>
        <begin position="40"/>
        <end position="63"/>
    </location>
</feature>
<name>A0A1V0N625_9ARCH</name>
<keyword evidence="3 6" id="KW-0812">Transmembrane</keyword>